<evidence type="ECO:0000259" key="2">
    <source>
        <dbReference type="Pfam" id="PF13166"/>
    </source>
</evidence>
<keyword evidence="6" id="KW-1185">Reference proteome</keyword>
<dbReference type="Gene3D" id="3.40.50.300">
    <property type="entry name" value="P-loop containing nucleotide triphosphate hydrolases"/>
    <property type="match status" value="1"/>
</dbReference>
<dbReference type="AlphaFoldDB" id="A0A285JKZ8"/>
<dbReference type="Proteomes" id="UP000231655">
    <property type="component" value="Unassembled WGS sequence"/>
</dbReference>
<dbReference type="EMBL" id="OBEA01000010">
    <property type="protein sequence ID" value="SNY59781.1"/>
    <property type="molecule type" value="Genomic_DNA"/>
</dbReference>
<dbReference type="SUPFAM" id="SSF52540">
    <property type="entry name" value="P-loop containing nucleoside triphosphate hydrolases"/>
    <property type="match status" value="1"/>
</dbReference>
<evidence type="ECO:0000313" key="4">
    <source>
        <dbReference type="EMBL" id="SNY59781.1"/>
    </source>
</evidence>
<dbReference type="InterPro" id="IPR027417">
    <property type="entry name" value="P-loop_NTPase"/>
</dbReference>
<name>A0A285JKZ8_9RHOB</name>
<dbReference type="RefSeq" id="WP_097147494.1">
    <property type="nucleotide sequence ID" value="NZ_OBEA01000010.1"/>
</dbReference>
<evidence type="ECO:0000313" key="3">
    <source>
        <dbReference type="EMBL" id="PJE32876.1"/>
    </source>
</evidence>
<proteinExistence type="predicted"/>
<dbReference type="GO" id="GO:0000731">
    <property type="term" value="P:DNA synthesis involved in DNA repair"/>
    <property type="evidence" value="ECO:0007669"/>
    <property type="project" value="TreeGrafter"/>
</dbReference>
<sequence length="763" mass="84129">MIERIQLLRNIGQFDSVSPPPQTSLTPFSLIYGENGRGKTTIAAVLRSLATNNPSLVTDRHRLGAQHPPHVVIGHAGGQSVFLNGAWTQPLPQVAIFDDAFVSANVCSGIELQTAHRQNLHELILGAQGVALNSTLHGHVTRIEEHNTRLRELSDAIPANARGPYKVDTYCSLEQDPAIDAKIQDAERRLAAARSADAIRQRPGFQEIGLPDFDFDAIDAVLDRSLPDLDAAAADRVRAHIVKLGRGGEGWVSDGMARIEPVSEGLDEEICPFCAQDLGRSDVIAHYRAYFSQAYEDLKSAIRQTGVSIRDTHAGDIPSAFERDIRTAAQAHEFWKDFADLPEIDVDTAAIARQWNAAREGVLEQLRAKAAAPLDRMALSPEVRQAVMDFRARIAEVAALSQRLGAVNARLDIVKEQAQADDLAALTNDLAKLKAQQARFDPAVMPHCDAYTAEKTAKAATETLRTQARAALDQYREQIFPAYETAINEYLRRFAASFRLGDVQSVNNRSGSSASYCVVINQQNVNVTADQGPSFRNTLSAGDRNTLALAFFFASLDQDPDLANKIVVIDDPMTSLDEHRTLRTREEIMALTARVQQVIMLSHSKSFLCNLWEQSDRNVSTALRINRAAVGSEITVWDVRNDSISEHDKRHELVRGYLQAADPDKERQIAAALRPILEAFMRVAYPEYFPPGTLLGPFLGLCEQRVGGNNEILSAGDIVELRALLGYANLFHHDTNPAWQTAAINDAELTDFAERTLLFASRR</sequence>
<evidence type="ECO:0000313" key="6">
    <source>
        <dbReference type="Proteomes" id="UP000231702"/>
    </source>
</evidence>
<dbReference type="EMBL" id="PGTD01000005">
    <property type="protein sequence ID" value="PJE32876.1"/>
    <property type="molecule type" value="Genomic_DNA"/>
</dbReference>
<reference evidence="4 5" key="1">
    <citation type="submission" date="2017-09" db="EMBL/GenBank/DDBJ databases">
        <authorList>
            <person name="Ehlers B."/>
            <person name="Leendertz F.H."/>
        </authorList>
    </citation>
    <scope>NUCLEOTIDE SEQUENCE [LARGE SCALE GENOMIC DNA]</scope>
    <source>
        <strain evidence="4 5">CGMCC 1.12662</strain>
    </source>
</reference>
<feature type="domain" description="Protein CR006 P-loop" evidence="2">
    <location>
        <begin position="251"/>
        <end position="687"/>
    </location>
</feature>
<dbReference type="OrthoDB" id="9789562at2"/>
<protein>
    <submittedName>
        <fullName evidence="4">Wobble nucleotide-excising tRNase</fullName>
    </submittedName>
</protein>
<dbReference type="Pfam" id="PF13166">
    <property type="entry name" value="AAA_13"/>
    <property type="match status" value="1"/>
</dbReference>
<keyword evidence="1" id="KW-0175">Coiled coil</keyword>
<evidence type="ECO:0000313" key="5">
    <source>
        <dbReference type="Proteomes" id="UP000231655"/>
    </source>
</evidence>
<feature type="coiled-coil region" evidence="1">
    <location>
        <begin position="416"/>
        <end position="478"/>
    </location>
</feature>
<dbReference type="PANTHER" id="PTHR32182">
    <property type="entry name" value="DNA REPLICATION AND REPAIR PROTEIN RECF"/>
    <property type="match status" value="1"/>
</dbReference>
<reference evidence="3 6" key="2">
    <citation type="journal article" date="2018" name="Int. J. Syst. Evol. Microbiol.">
        <title>Pseudooceanicola lipolyticus sp. nov., a marine alphaproteobacterium, reclassification of Oceanicola flagellatus as Pseudooceanicola flagellatus comb. nov. and emended description of the genus Pseudooceanicola.</title>
        <authorList>
            <person name="Huang M.-M."/>
            <person name="Guo L.-L."/>
            <person name="Wu Y.-H."/>
            <person name="Lai Q.-L."/>
            <person name="Shao Z.-Z."/>
            <person name="Wang C.-S."/>
            <person name="Wu M."/>
            <person name="Xu X.-W."/>
        </authorList>
    </citation>
    <scope>NUCLEOTIDE SEQUENCE [LARGE SCALE GENOMIC DNA]</scope>
    <source>
        <strain evidence="3 6">Ar-45</strain>
    </source>
</reference>
<gene>
    <name evidence="3" type="ORF">CVM39_00630</name>
    <name evidence="4" type="ORF">SAMN06297129_3815</name>
</gene>
<dbReference type="Proteomes" id="UP000231702">
    <property type="component" value="Unassembled WGS sequence"/>
</dbReference>
<dbReference type="GO" id="GO:0006302">
    <property type="term" value="P:double-strand break repair"/>
    <property type="evidence" value="ECO:0007669"/>
    <property type="project" value="TreeGrafter"/>
</dbReference>
<dbReference type="PANTHER" id="PTHR32182:SF22">
    <property type="entry name" value="ATP-DEPENDENT ENDONUCLEASE, OLD FAMILY-RELATED"/>
    <property type="match status" value="1"/>
</dbReference>
<evidence type="ECO:0000256" key="1">
    <source>
        <dbReference type="SAM" id="Coils"/>
    </source>
</evidence>
<dbReference type="InterPro" id="IPR026866">
    <property type="entry name" value="CR006_AAA"/>
</dbReference>
<accession>A0A285JKZ8</accession>
<organism evidence="4 5">
    <name type="scientific">Pseudooceanicola antarcticus</name>
    <dbReference type="NCBI Taxonomy" id="1247613"/>
    <lineage>
        <taxon>Bacteria</taxon>
        <taxon>Pseudomonadati</taxon>
        <taxon>Pseudomonadota</taxon>
        <taxon>Alphaproteobacteria</taxon>
        <taxon>Rhodobacterales</taxon>
        <taxon>Paracoccaceae</taxon>
        <taxon>Pseudooceanicola</taxon>
    </lineage>
</organism>